<dbReference type="GO" id="GO:0008234">
    <property type="term" value="F:cysteine-type peptidase activity"/>
    <property type="evidence" value="ECO:0007669"/>
    <property type="project" value="InterPro"/>
</dbReference>
<organism evidence="3 4">
    <name type="scientific">Diaphorina citri</name>
    <name type="common">Asian citrus psyllid</name>
    <dbReference type="NCBI Taxonomy" id="121845"/>
    <lineage>
        <taxon>Eukaryota</taxon>
        <taxon>Metazoa</taxon>
        <taxon>Ecdysozoa</taxon>
        <taxon>Arthropoda</taxon>
        <taxon>Hexapoda</taxon>
        <taxon>Insecta</taxon>
        <taxon>Pterygota</taxon>
        <taxon>Neoptera</taxon>
        <taxon>Paraneoptera</taxon>
        <taxon>Hemiptera</taxon>
        <taxon>Sternorrhyncha</taxon>
        <taxon>Psylloidea</taxon>
        <taxon>Psyllidae</taxon>
        <taxon>Diaphorininae</taxon>
        <taxon>Diaphorina</taxon>
    </lineage>
</organism>
<evidence type="ECO:0000313" key="3">
    <source>
        <dbReference type="Proteomes" id="UP000079169"/>
    </source>
</evidence>
<feature type="non-terminal residue" evidence="4">
    <location>
        <position position="1"/>
    </location>
</feature>
<dbReference type="InterPro" id="IPR013128">
    <property type="entry name" value="Peptidase_C1A"/>
</dbReference>
<dbReference type="RefSeq" id="XP_008478230.1">
    <property type="nucleotide sequence ID" value="XM_008480008.1"/>
</dbReference>
<evidence type="ECO:0000313" key="4">
    <source>
        <dbReference type="RefSeq" id="XP_008478230.1"/>
    </source>
</evidence>
<sequence>RIRRSESFFPRGFARNTIRNLPPHEEEIRLVAKQEGRVRSLVDKWEKKGETPASVDWRKQGALTPVRDQKYCAAQYAFAFAAMLEAQFFIRHGELPSLSVQQLRPSLIFVAAMLEAQFFIRHGELPSLSVQQLIDCHNPENAVNYGCQGGHAMSTFYYLQIAGGLQSERDYPFEGKQGACRYVLGRDVVQVNDIFGLSGEKAMRHFIHRKGPVVAYQ</sequence>
<accession>A0A1S3DB05</accession>
<dbReference type="InterPro" id="IPR038765">
    <property type="entry name" value="Papain-like_cys_pep_sf"/>
</dbReference>
<comment type="similarity">
    <text evidence="1">Belongs to the peptidase C1 family.</text>
</comment>
<dbReference type="SUPFAM" id="SSF54001">
    <property type="entry name" value="Cysteine proteinases"/>
    <property type="match status" value="2"/>
</dbReference>
<reference evidence="4" key="1">
    <citation type="submission" date="2025-08" db="UniProtKB">
        <authorList>
            <consortium name="RefSeq"/>
        </authorList>
    </citation>
    <scope>IDENTIFICATION</scope>
</reference>
<dbReference type="GeneID" id="103515089"/>
<keyword evidence="3" id="KW-1185">Reference proteome</keyword>
<evidence type="ECO:0000259" key="2">
    <source>
        <dbReference type="SMART" id="SM00645"/>
    </source>
</evidence>
<gene>
    <name evidence="4" type="primary">LOC103515089</name>
</gene>
<dbReference type="Proteomes" id="UP000079169">
    <property type="component" value="Unplaced"/>
</dbReference>
<protein>
    <submittedName>
        <fullName evidence="4">Cathepsin R-like</fullName>
    </submittedName>
</protein>
<dbReference type="GO" id="GO:0006508">
    <property type="term" value="P:proteolysis"/>
    <property type="evidence" value="ECO:0007669"/>
    <property type="project" value="InterPro"/>
</dbReference>
<dbReference type="Pfam" id="PF00112">
    <property type="entry name" value="Peptidase_C1"/>
    <property type="match status" value="2"/>
</dbReference>
<name>A0A1S3DB05_DIACI</name>
<dbReference type="SMART" id="SM00645">
    <property type="entry name" value="Pept_C1"/>
    <property type="match status" value="1"/>
</dbReference>
<dbReference type="KEGG" id="dci:103515089"/>
<dbReference type="PaxDb" id="121845-A0A1S3DB05"/>
<proteinExistence type="inferred from homology"/>
<dbReference type="STRING" id="121845.A0A1S3DB05"/>
<dbReference type="PANTHER" id="PTHR12411">
    <property type="entry name" value="CYSTEINE PROTEASE FAMILY C1-RELATED"/>
    <property type="match status" value="1"/>
</dbReference>
<dbReference type="Gene3D" id="3.90.70.10">
    <property type="entry name" value="Cysteine proteinases"/>
    <property type="match status" value="2"/>
</dbReference>
<evidence type="ECO:0000256" key="1">
    <source>
        <dbReference type="ARBA" id="ARBA00008455"/>
    </source>
</evidence>
<feature type="domain" description="Peptidase C1A papain C-terminal" evidence="2">
    <location>
        <begin position="51"/>
        <end position="216"/>
    </location>
</feature>
<dbReference type="InterPro" id="IPR000668">
    <property type="entry name" value="Peptidase_C1A_C"/>
</dbReference>
<dbReference type="AlphaFoldDB" id="A0A1S3DB05"/>